<evidence type="ECO:0000313" key="4">
    <source>
        <dbReference type="Proteomes" id="UP000259472"/>
    </source>
</evidence>
<organism evidence="3 4">
    <name type="scientific">Mycobacterium phage Aminay</name>
    <dbReference type="NCBI Taxonomy" id="2250291"/>
    <lineage>
        <taxon>Viruses</taxon>
        <taxon>Duplodnaviria</taxon>
        <taxon>Heunggongvirae</taxon>
        <taxon>Uroviricota</taxon>
        <taxon>Caudoviricetes</taxon>
        <taxon>Weiservirinae</taxon>
        <taxon>Aminayvirus</taxon>
        <taxon>Aminayvirus aminay</taxon>
    </lineage>
</organism>
<evidence type="ECO:0000256" key="1">
    <source>
        <dbReference type="SAM" id="MobiDB-lite"/>
    </source>
</evidence>
<dbReference type="RefSeq" id="YP_009950179.1">
    <property type="nucleotide sequence ID" value="NC_051588.1"/>
</dbReference>
<feature type="domain" description="Peptidase M15C" evidence="2">
    <location>
        <begin position="74"/>
        <end position="137"/>
    </location>
</feature>
<dbReference type="EMBL" id="MH509442">
    <property type="protein sequence ID" value="AXH46867.1"/>
    <property type="molecule type" value="Genomic_DNA"/>
</dbReference>
<evidence type="ECO:0000259" key="2">
    <source>
        <dbReference type="Pfam" id="PF13539"/>
    </source>
</evidence>
<feature type="region of interest" description="Disordered" evidence="1">
    <location>
        <begin position="498"/>
        <end position="519"/>
    </location>
</feature>
<gene>
    <name evidence="3" type="primary">29</name>
    <name evidence="3" type="ORF">SEA_AMINAY_29</name>
</gene>
<dbReference type="InterPro" id="IPR009045">
    <property type="entry name" value="Zn_M74/Hedgehog-like"/>
</dbReference>
<protein>
    <submittedName>
        <fullName evidence="3">Lysin A</fullName>
    </submittedName>
</protein>
<dbReference type="InterPro" id="IPR039561">
    <property type="entry name" value="Peptidase_M15C"/>
</dbReference>
<dbReference type="Gene3D" id="1.10.530.10">
    <property type="match status" value="1"/>
</dbReference>
<dbReference type="GeneID" id="60321591"/>
<dbReference type="SUPFAM" id="SSF55166">
    <property type="entry name" value="Hedgehog/DD-peptidase"/>
    <property type="match status" value="1"/>
</dbReference>
<dbReference type="Pfam" id="PF13539">
    <property type="entry name" value="Peptidase_M15_4"/>
    <property type="match status" value="1"/>
</dbReference>
<accession>A0A345KV15</accession>
<proteinExistence type="predicted"/>
<dbReference type="InterPro" id="IPR023346">
    <property type="entry name" value="Lysozyme-like_dom_sf"/>
</dbReference>
<dbReference type="KEGG" id="vg:60321591"/>
<dbReference type="SUPFAM" id="SSF53955">
    <property type="entry name" value="Lysozyme-like"/>
    <property type="match status" value="1"/>
</dbReference>
<dbReference type="GO" id="GO:0008233">
    <property type="term" value="F:peptidase activity"/>
    <property type="evidence" value="ECO:0007669"/>
    <property type="project" value="InterPro"/>
</dbReference>
<feature type="compositionally biased region" description="Pro residues" evidence="1">
    <location>
        <begin position="498"/>
        <end position="515"/>
    </location>
</feature>
<dbReference type="Proteomes" id="UP000259472">
    <property type="component" value="Segment"/>
</dbReference>
<name>A0A345KV15_9CAUD</name>
<reference evidence="4" key="1">
    <citation type="submission" date="2018-06" db="EMBL/GenBank/DDBJ databases">
        <authorList>
            <person name="Zhirakovskaya E."/>
        </authorList>
    </citation>
    <scope>NUCLEOTIDE SEQUENCE [LARGE SCALE GENOMIC DNA]</scope>
</reference>
<evidence type="ECO:0000313" key="3">
    <source>
        <dbReference type="EMBL" id="AXH46867.1"/>
    </source>
</evidence>
<dbReference type="Gene3D" id="3.30.1380.10">
    <property type="match status" value="1"/>
</dbReference>
<keyword evidence="4" id="KW-1185">Reference proteome</keyword>
<sequence>MANRIVYGRSNSENGWPMVDAGSCQWVTVPGTNVSLQIREGQPAKILGAFVADINAYVENVTDADSGCWTPTNSVASSNHLSGTACDVSWNRHPFHVRNTYNAAQRATIRELLDWYEDTVFWGGDWNSPIDEMHYQMGYDTYGSQNVARVQDFINRKIRPDGFSTFRRGGSTAPAPAPQPAVDQVQVLANATGLSRGRAAEILPAVVDGLAASSCKNVNRIAMWLAQIGHESDNFNATEEYDKGDGGRTERWKYLGRTWIQLTWASNYAGFSQWCYGRGLVNSPTYFVDRPAELAELKWAGLGAAYYWTVARPQINSLCDARDLLAVTKAINGGTNGLPDRQNRYNRALAVGDALLALATSTSTPTQEDDMAQVPQEQWDRVYRELTQRLPSRSPLRHLGEGPVDTLAGFVLNADGSEHVEIVRLLAGYGHPPTLALLREVAGADPVRYPDRQEDRKLAQAILAEVTATPAAPAATVASVAPTEPQIVYLPAPTPEPVAAPPAPTPEPVAAPPAPAAGGSTGQIIGQAYDALEALQLSGVLEAAERAPLSALITVLQTKTQGASA</sequence>